<name>A0A5B7ADZ0_DAVIN</name>
<sequence>MVIAAIPSISLGPSHCHFCHSEGIGCSTSYGITGSLIKSPFEGQRVSDHSGVSFRCGNPFFGATQFHWLPVGREICLSKVSVAADYSDSVPDSSNYVGNHGYHPLEELKVRKRVRETKLTSAEIARNTVEANSSALLVFPGTVHCEPHEQISWAEFQYIVDEYGDIFFEIFDDENILQDHGASNPVNALFGMDNTIYENRRAAAEYNISDSGASDDIPFNDDYFEVEGSEMSDIPVEWGMPDTSSLVHPIYFAKCLTKSFSMEYVKKMDHPSNGVSILGCLRPAFIDEELYLRRLFNGEDSDGYTSDCKDGEILSFSSSGDGKRTSSTVYKLEIMRIELFSVYGVQSAISLQDFQDAEPDVLVLSTPDILERFNEKGMRCNIALKALCKKRGLHVEGANLIGVDSLGMDVRVFFGVEVQTHRFPFKVRATSEDAAEKQILQLLFPRSRRKKFRSHGDELRDPDSF</sequence>
<gene>
    <name evidence="2" type="ORF">Din_023152</name>
</gene>
<dbReference type="InterPro" id="IPR037119">
    <property type="entry name" value="Haem_oxidase_HugZ-like_sf"/>
</dbReference>
<dbReference type="EMBL" id="GHES01023152">
    <property type="protein sequence ID" value="MPA53711.1"/>
    <property type="molecule type" value="Transcribed_RNA"/>
</dbReference>
<accession>A0A5B7ADZ0</accession>
<dbReference type="PANTHER" id="PTHR13343">
    <property type="entry name" value="CREG1 PROTEIN"/>
    <property type="match status" value="1"/>
</dbReference>
<reference evidence="2" key="1">
    <citation type="submission" date="2019-08" db="EMBL/GenBank/DDBJ databases">
        <title>Reference gene set and small RNA set construction with multiple tissues from Davidia involucrata Baill.</title>
        <authorList>
            <person name="Yang H."/>
            <person name="Zhou C."/>
            <person name="Li G."/>
            <person name="Wang J."/>
            <person name="Gao P."/>
            <person name="Wang M."/>
            <person name="Wang R."/>
            <person name="Zhao Y."/>
        </authorList>
    </citation>
    <scope>NUCLEOTIDE SEQUENCE</scope>
    <source>
        <tissue evidence="2">Mixed with DoveR01_LX</tissue>
    </source>
</reference>
<organism evidence="2">
    <name type="scientific">Davidia involucrata</name>
    <name type="common">Dove tree</name>
    <dbReference type="NCBI Taxonomy" id="16924"/>
    <lineage>
        <taxon>Eukaryota</taxon>
        <taxon>Viridiplantae</taxon>
        <taxon>Streptophyta</taxon>
        <taxon>Embryophyta</taxon>
        <taxon>Tracheophyta</taxon>
        <taxon>Spermatophyta</taxon>
        <taxon>Magnoliopsida</taxon>
        <taxon>eudicotyledons</taxon>
        <taxon>Gunneridae</taxon>
        <taxon>Pentapetalae</taxon>
        <taxon>asterids</taxon>
        <taxon>Cornales</taxon>
        <taxon>Nyssaceae</taxon>
        <taxon>Davidia</taxon>
    </lineage>
</organism>
<dbReference type="InterPro" id="IPR019595">
    <property type="entry name" value="DUF2470"/>
</dbReference>
<dbReference type="Pfam" id="PF10615">
    <property type="entry name" value="DUF2470"/>
    <property type="match status" value="1"/>
</dbReference>
<evidence type="ECO:0000259" key="1">
    <source>
        <dbReference type="Pfam" id="PF10615"/>
    </source>
</evidence>
<dbReference type="Gene3D" id="3.20.180.10">
    <property type="entry name" value="PNP-oxidase-like"/>
    <property type="match status" value="1"/>
</dbReference>
<dbReference type="SUPFAM" id="SSF50475">
    <property type="entry name" value="FMN-binding split barrel"/>
    <property type="match status" value="1"/>
</dbReference>
<feature type="domain" description="DUF2470" evidence="1">
    <location>
        <begin position="396"/>
        <end position="441"/>
    </location>
</feature>
<dbReference type="PANTHER" id="PTHR13343:SF18">
    <property type="entry name" value="PENTATRICOPEPTIDE REPEAT (PPR) SUPERFAMILY PROTEIN"/>
    <property type="match status" value="1"/>
</dbReference>
<proteinExistence type="predicted"/>
<evidence type="ECO:0000313" key="2">
    <source>
        <dbReference type="EMBL" id="MPA53711.1"/>
    </source>
</evidence>
<protein>
    <submittedName>
        <fullName evidence="2">Putative Pentatricopeptide repeat (PPR) superfamily protein isoform 2</fullName>
    </submittedName>
</protein>
<dbReference type="AlphaFoldDB" id="A0A5B7ADZ0"/>